<feature type="domain" description="Phosphoribosyltransferase" evidence="9">
    <location>
        <begin position="161"/>
        <end position="289"/>
    </location>
</feature>
<evidence type="ECO:0000256" key="8">
    <source>
        <dbReference type="RuleBase" id="RU004324"/>
    </source>
</evidence>
<dbReference type="EMBL" id="LN899821">
    <property type="protein sequence ID" value="CUV17391.1"/>
    <property type="molecule type" value="Genomic_DNA"/>
</dbReference>
<dbReference type="SMART" id="SM01400">
    <property type="entry name" value="Pribosyltran_N"/>
    <property type="match status" value="1"/>
</dbReference>
<dbReference type="GO" id="GO:0004749">
    <property type="term" value="F:ribose phosphate diphosphokinase activity"/>
    <property type="evidence" value="ECO:0007669"/>
    <property type="project" value="UniProtKB-EC"/>
</dbReference>
<comment type="catalytic activity">
    <reaction evidence="7">
        <text>D-ribose 5-phosphate + ATP = 5-phospho-alpha-D-ribose 1-diphosphate + AMP + H(+)</text>
        <dbReference type="Rhea" id="RHEA:15609"/>
        <dbReference type="ChEBI" id="CHEBI:15378"/>
        <dbReference type="ChEBI" id="CHEBI:30616"/>
        <dbReference type="ChEBI" id="CHEBI:58017"/>
        <dbReference type="ChEBI" id="CHEBI:78346"/>
        <dbReference type="ChEBI" id="CHEBI:456215"/>
        <dbReference type="EC" id="2.7.6.1"/>
    </reaction>
</comment>
<dbReference type="AlphaFoldDB" id="A0A0S4U5W8"/>
<dbReference type="GO" id="GO:0006015">
    <property type="term" value="P:5-phosphoribose 1-diphosphate biosynthetic process"/>
    <property type="evidence" value="ECO:0007669"/>
    <property type="project" value="TreeGrafter"/>
</dbReference>
<dbReference type="Pfam" id="PF00156">
    <property type="entry name" value="Pribosyltran"/>
    <property type="match status" value="1"/>
</dbReference>
<dbReference type="GO" id="GO:0016301">
    <property type="term" value="F:kinase activity"/>
    <property type="evidence" value="ECO:0007669"/>
    <property type="project" value="UniProtKB-KW"/>
</dbReference>
<dbReference type="Pfam" id="PF13793">
    <property type="entry name" value="Pribosyltran_N"/>
    <property type="match status" value="1"/>
</dbReference>
<evidence type="ECO:0000256" key="7">
    <source>
        <dbReference type="ARBA" id="ARBA00049535"/>
    </source>
</evidence>
<dbReference type="PANTHER" id="PTHR10210">
    <property type="entry name" value="RIBOSE-PHOSPHATE DIPHOSPHOKINASE FAMILY MEMBER"/>
    <property type="match status" value="1"/>
</dbReference>
<sequence>MGPLTPACTVNGNAQRRVVLALPGNQAAAARLAAPLAAEIGQAEMKRFPDGEFHVRLQTPVCDAEVAIVCTLDRPDEKVLPLLWLAIAAHQGGARRVGLVAPYLAYMRQDAIFQSGEICAARHFAELLTRYFDWLVAVDPHLHRIPELSDIYGMPVTVAQAAPAMAAWVRAHVSDPLFIGLDDESRQWVEHVAGLCSAPWTVLSKTRYSAWDVEVSAIGSNPRSQHTPVLIDDIISTGRTLIAAAHQLHSAGLRRPLCVAVHAVFATDAYSELSAVAADVITCDTIAHPSNRIALSEPVAAAISTMFDLPLPAAIQRLAR</sequence>
<keyword evidence="5 11" id="KW-0418">Kinase</keyword>
<name>A0A0S4U5W8_RALSL</name>
<evidence type="ECO:0000256" key="5">
    <source>
        <dbReference type="ARBA" id="ARBA00022777"/>
    </source>
</evidence>
<feature type="domain" description="Ribose-phosphate pyrophosphokinase N-terminal" evidence="10">
    <location>
        <begin position="19"/>
        <end position="130"/>
    </location>
</feature>
<evidence type="ECO:0000256" key="2">
    <source>
        <dbReference type="ARBA" id="ARBA00022679"/>
    </source>
</evidence>
<dbReference type="EC" id="2.7.6.1" evidence="1"/>
<dbReference type="GO" id="GO:0005737">
    <property type="term" value="C:cytoplasm"/>
    <property type="evidence" value="ECO:0007669"/>
    <property type="project" value="TreeGrafter"/>
</dbReference>
<dbReference type="SUPFAM" id="SSF53271">
    <property type="entry name" value="PRTase-like"/>
    <property type="match status" value="2"/>
</dbReference>
<gene>
    <name evidence="11" type="ORF">PSS4_v1_300009</name>
</gene>
<keyword evidence="3 8" id="KW-0545">Nucleotide biosynthesis</keyword>
<evidence type="ECO:0000259" key="9">
    <source>
        <dbReference type="Pfam" id="PF00156"/>
    </source>
</evidence>
<comment type="similarity">
    <text evidence="8">Belongs to the ribose-phosphate pyrophosphokinase family.</text>
</comment>
<dbReference type="PANTHER" id="PTHR10210:SF32">
    <property type="entry name" value="RIBOSE-PHOSPHATE PYROPHOSPHOKINASE 2"/>
    <property type="match status" value="1"/>
</dbReference>
<evidence type="ECO:0000259" key="10">
    <source>
        <dbReference type="Pfam" id="PF13793"/>
    </source>
</evidence>
<keyword evidence="4" id="KW-0547">Nucleotide-binding</keyword>
<dbReference type="GO" id="GO:0000287">
    <property type="term" value="F:magnesium ion binding"/>
    <property type="evidence" value="ECO:0007669"/>
    <property type="project" value="InterPro"/>
</dbReference>
<dbReference type="CDD" id="cd06223">
    <property type="entry name" value="PRTases_typeI"/>
    <property type="match status" value="1"/>
</dbReference>
<dbReference type="InterPro" id="IPR029099">
    <property type="entry name" value="Pribosyltran_N"/>
</dbReference>
<dbReference type="InterPro" id="IPR000836">
    <property type="entry name" value="PRTase_dom"/>
</dbReference>
<evidence type="ECO:0000256" key="1">
    <source>
        <dbReference type="ARBA" id="ARBA00013247"/>
    </source>
</evidence>
<keyword evidence="6" id="KW-0067">ATP-binding</keyword>
<evidence type="ECO:0000256" key="4">
    <source>
        <dbReference type="ARBA" id="ARBA00022741"/>
    </source>
</evidence>
<dbReference type="NCBIfam" id="TIGR01251">
    <property type="entry name" value="ribP_PPkin"/>
    <property type="match status" value="1"/>
</dbReference>
<organism evidence="11">
    <name type="scientific">Ralstonia solanacearum</name>
    <name type="common">Pseudomonas solanacearum</name>
    <dbReference type="NCBI Taxonomy" id="305"/>
    <lineage>
        <taxon>Bacteria</taxon>
        <taxon>Pseudomonadati</taxon>
        <taxon>Pseudomonadota</taxon>
        <taxon>Betaproteobacteria</taxon>
        <taxon>Burkholderiales</taxon>
        <taxon>Burkholderiaceae</taxon>
        <taxon>Ralstonia</taxon>
        <taxon>Ralstonia solanacearum species complex</taxon>
    </lineage>
</organism>
<dbReference type="Gene3D" id="3.40.50.2020">
    <property type="match status" value="2"/>
</dbReference>
<dbReference type="GO" id="GO:0002189">
    <property type="term" value="C:ribose phosphate diphosphokinase complex"/>
    <property type="evidence" value="ECO:0007669"/>
    <property type="project" value="TreeGrafter"/>
</dbReference>
<dbReference type="InterPro" id="IPR029057">
    <property type="entry name" value="PRTase-like"/>
</dbReference>
<protein>
    <recommendedName>
        <fullName evidence="1">ribose-phosphate diphosphokinase</fullName>
        <ecNumber evidence="1">2.7.6.1</ecNumber>
    </recommendedName>
</protein>
<evidence type="ECO:0000313" key="11">
    <source>
        <dbReference type="EMBL" id="CUV17391.1"/>
    </source>
</evidence>
<dbReference type="GO" id="GO:0005524">
    <property type="term" value="F:ATP binding"/>
    <property type="evidence" value="ECO:0007669"/>
    <property type="project" value="UniProtKB-KW"/>
</dbReference>
<dbReference type="InterPro" id="IPR005946">
    <property type="entry name" value="Rib-P_diPkinase"/>
</dbReference>
<dbReference type="NCBIfam" id="NF005537">
    <property type="entry name" value="PRK07199.1"/>
    <property type="match status" value="1"/>
</dbReference>
<evidence type="ECO:0000256" key="3">
    <source>
        <dbReference type="ARBA" id="ARBA00022727"/>
    </source>
</evidence>
<keyword evidence="2 11" id="KW-0808">Transferase</keyword>
<evidence type="ECO:0000256" key="6">
    <source>
        <dbReference type="ARBA" id="ARBA00022840"/>
    </source>
</evidence>
<dbReference type="FunFam" id="3.40.50.2020:FF:000014">
    <property type="entry name" value="Ribose-phosphate pyrophosphokinase 1"/>
    <property type="match status" value="1"/>
</dbReference>
<dbReference type="GO" id="GO:0006164">
    <property type="term" value="P:purine nucleotide biosynthetic process"/>
    <property type="evidence" value="ECO:0007669"/>
    <property type="project" value="TreeGrafter"/>
</dbReference>
<proteinExistence type="inferred from homology"/>
<reference evidence="11" key="1">
    <citation type="submission" date="2015-10" db="EMBL/GenBank/DDBJ databases">
        <authorList>
            <person name="Gilbert D.G."/>
        </authorList>
    </citation>
    <scope>NUCLEOTIDE SEQUENCE</scope>
    <source>
        <strain evidence="11">Phyl III-seqv23</strain>
    </source>
</reference>
<accession>A0A0S4U5W8</accession>